<dbReference type="GO" id="GO:0004497">
    <property type="term" value="F:monooxygenase activity"/>
    <property type="evidence" value="ECO:0007669"/>
    <property type="project" value="UniProtKB-KW"/>
</dbReference>
<comment type="caution">
    <text evidence="3">The sequence shown here is derived from an EMBL/GenBank/DDBJ whole genome shotgun (WGS) entry which is preliminary data.</text>
</comment>
<keyword evidence="1" id="KW-0503">Monooxygenase</keyword>
<keyword evidence="2" id="KW-0472">Membrane</keyword>
<dbReference type="SUPFAM" id="SSF48264">
    <property type="entry name" value="Cytochrome P450"/>
    <property type="match status" value="1"/>
</dbReference>
<name>A0A8X6QJ22_NEPPI</name>
<dbReference type="Gene3D" id="1.10.630.10">
    <property type="entry name" value="Cytochrome P450"/>
    <property type="match status" value="1"/>
</dbReference>
<protein>
    <recommendedName>
        <fullName evidence="5">Cytochrome P450</fullName>
    </recommendedName>
</protein>
<keyword evidence="2" id="KW-1133">Transmembrane helix</keyword>
<keyword evidence="4" id="KW-1185">Reference proteome</keyword>
<dbReference type="Proteomes" id="UP000887013">
    <property type="component" value="Unassembled WGS sequence"/>
</dbReference>
<accession>A0A8X6QJ22</accession>
<dbReference type="GO" id="GO:0016705">
    <property type="term" value="F:oxidoreductase activity, acting on paired donors, with incorporation or reduction of molecular oxygen"/>
    <property type="evidence" value="ECO:0007669"/>
    <property type="project" value="InterPro"/>
</dbReference>
<organism evidence="3 4">
    <name type="scientific">Nephila pilipes</name>
    <name type="common">Giant wood spider</name>
    <name type="synonym">Nephila maculata</name>
    <dbReference type="NCBI Taxonomy" id="299642"/>
    <lineage>
        <taxon>Eukaryota</taxon>
        <taxon>Metazoa</taxon>
        <taxon>Ecdysozoa</taxon>
        <taxon>Arthropoda</taxon>
        <taxon>Chelicerata</taxon>
        <taxon>Arachnida</taxon>
        <taxon>Araneae</taxon>
        <taxon>Araneomorphae</taxon>
        <taxon>Entelegynae</taxon>
        <taxon>Araneoidea</taxon>
        <taxon>Nephilidae</taxon>
        <taxon>Nephila</taxon>
    </lineage>
</organism>
<dbReference type="AlphaFoldDB" id="A0A8X6QJ22"/>
<evidence type="ECO:0000256" key="1">
    <source>
        <dbReference type="ARBA" id="ARBA00023033"/>
    </source>
</evidence>
<dbReference type="PANTHER" id="PTHR24299:SF21">
    <property type="entry name" value="OS09G0441600 PROTEIN"/>
    <property type="match status" value="1"/>
</dbReference>
<proteinExistence type="predicted"/>
<evidence type="ECO:0000313" key="3">
    <source>
        <dbReference type="EMBL" id="GFU24918.1"/>
    </source>
</evidence>
<evidence type="ECO:0000256" key="2">
    <source>
        <dbReference type="SAM" id="Phobius"/>
    </source>
</evidence>
<evidence type="ECO:0008006" key="5">
    <source>
        <dbReference type="Google" id="ProtNLM"/>
    </source>
</evidence>
<dbReference type="EMBL" id="BMAW01128305">
    <property type="protein sequence ID" value="GFU24918.1"/>
    <property type="molecule type" value="Genomic_DNA"/>
</dbReference>
<gene>
    <name evidence="3" type="ORF">NPIL_29711</name>
</gene>
<dbReference type="GO" id="GO:0020037">
    <property type="term" value="F:heme binding"/>
    <property type="evidence" value="ECO:0007669"/>
    <property type="project" value="InterPro"/>
</dbReference>
<sequence>MAERLSGIVEVFYSFQNAFGTSVLKEIIVCVLILLIIVWKIKPTKKNSKNLPPGPNSLPLVGYLPFLGTEPFKGLHELKKKYGNVFG</sequence>
<dbReference type="PANTHER" id="PTHR24299">
    <property type="entry name" value="CYTOCHROME P450 FAMILY 1"/>
    <property type="match status" value="1"/>
</dbReference>
<keyword evidence="1" id="KW-0560">Oxidoreductase</keyword>
<keyword evidence="2" id="KW-0812">Transmembrane</keyword>
<dbReference type="OrthoDB" id="6429031at2759"/>
<dbReference type="GO" id="GO:0005506">
    <property type="term" value="F:iron ion binding"/>
    <property type="evidence" value="ECO:0007669"/>
    <property type="project" value="InterPro"/>
</dbReference>
<feature type="transmembrane region" description="Helical" evidence="2">
    <location>
        <begin position="23"/>
        <end position="41"/>
    </location>
</feature>
<reference evidence="3" key="1">
    <citation type="submission" date="2020-08" db="EMBL/GenBank/DDBJ databases">
        <title>Multicomponent nature underlies the extraordinary mechanical properties of spider dragline silk.</title>
        <authorList>
            <person name="Kono N."/>
            <person name="Nakamura H."/>
            <person name="Mori M."/>
            <person name="Yoshida Y."/>
            <person name="Ohtoshi R."/>
            <person name="Malay A.D."/>
            <person name="Moran D.A.P."/>
            <person name="Tomita M."/>
            <person name="Numata K."/>
            <person name="Arakawa K."/>
        </authorList>
    </citation>
    <scope>NUCLEOTIDE SEQUENCE</scope>
</reference>
<evidence type="ECO:0000313" key="4">
    <source>
        <dbReference type="Proteomes" id="UP000887013"/>
    </source>
</evidence>
<dbReference type="InterPro" id="IPR036396">
    <property type="entry name" value="Cyt_P450_sf"/>
</dbReference>